<feature type="domain" description="Calcineurin-like phosphoesterase" evidence="3">
    <location>
        <begin position="43"/>
        <end position="202"/>
    </location>
</feature>
<name>A0A6M5Z5C4_9BACT</name>
<dbReference type="GO" id="GO:0009245">
    <property type="term" value="P:lipid A biosynthetic process"/>
    <property type="evidence" value="ECO:0007669"/>
    <property type="project" value="TreeGrafter"/>
</dbReference>
<gene>
    <name evidence="4" type="ORF">FTUN_8276</name>
</gene>
<evidence type="ECO:0000256" key="2">
    <source>
        <dbReference type="ARBA" id="ARBA00022801"/>
    </source>
</evidence>
<evidence type="ECO:0000259" key="3">
    <source>
        <dbReference type="Pfam" id="PF00149"/>
    </source>
</evidence>
<keyword evidence="5" id="KW-1185">Reference proteome</keyword>
<dbReference type="Gene3D" id="3.60.21.10">
    <property type="match status" value="1"/>
</dbReference>
<keyword evidence="1" id="KW-0479">Metal-binding</keyword>
<dbReference type="RefSeq" id="WP_171475351.1">
    <property type="nucleotide sequence ID" value="NZ_CP053452.2"/>
</dbReference>
<dbReference type="GO" id="GO:0016020">
    <property type="term" value="C:membrane"/>
    <property type="evidence" value="ECO:0007669"/>
    <property type="project" value="GOC"/>
</dbReference>
<dbReference type="CDD" id="cd07385">
    <property type="entry name" value="MPP_YkuE_C"/>
    <property type="match status" value="1"/>
</dbReference>
<dbReference type="PANTHER" id="PTHR31302">
    <property type="entry name" value="TRANSMEMBRANE PROTEIN WITH METALLOPHOSPHOESTERASE DOMAIN-RELATED"/>
    <property type="match status" value="1"/>
</dbReference>
<dbReference type="AlphaFoldDB" id="A0A6M5Z5C4"/>
<dbReference type="PANTHER" id="PTHR31302:SF31">
    <property type="entry name" value="PHOSPHODIESTERASE YAEI"/>
    <property type="match status" value="1"/>
</dbReference>
<accession>A0A6M5Z5C4</accession>
<evidence type="ECO:0000313" key="4">
    <source>
        <dbReference type="EMBL" id="QJX00644.1"/>
    </source>
</evidence>
<evidence type="ECO:0000256" key="1">
    <source>
        <dbReference type="ARBA" id="ARBA00022723"/>
    </source>
</evidence>
<dbReference type="Proteomes" id="UP000503447">
    <property type="component" value="Chromosome"/>
</dbReference>
<reference evidence="5" key="1">
    <citation type="submission" date="2020-05" db="EMBL/GenBank/DDBJ databases">
        <title>Frigoriglobus tundricola gen. nov., sp. nov., a psychrotolerant cellulolytic planctomycete of the family Gemmataceae with two divergent copies of 16S rRNA gene.</title>
        <authorList>
            <person name="Kulichevskaya I.S."/>
            <person name="Ivanova A.A."/>
            <person name="Naumoff D.G."/>
            <person name="Beletsky A.V."/>
            <person name="Rijpstra W.I.C."/>
            <person name="Sinninghe Damste J.S."/>
            <person name="Mardanov A.V."/>
            <person name="Ravin N.V."/>
            <person name="Dedysh S.N."/>
        </authorList>
    </citation>
    <scope>NUCLEOTIDE SEQUENCE [LARGE SCALE GENOMIC DNA]</scope>
    <source>
        <strain evidence="5">PL17</strain>
    </source>
</reference>
<proteinExistence type="predicted"/>
<protein>
    <recommendedName>
        <fullName evidence="3">Calcineurin-like phosphoesterase domain-containing protein</fullName>
    </recommendedName>
</protein>
<evidence type="ECO:0000313" key="5">
    <source>
        <dbReference type="Proteomes" id="UP000503447"/>
    </source>
</evidence>
<dbReference type="InterPro" id="IPR004843">
    <property type="entry name" value="Calcineurin-like_PHP"/>
</dbReference>
<sequence>MKRALASVFIGLGAGAGYSRFIERHAVEVVPVPIDLGLTTPLTVAVLSDIHFDPLYEIDYLEEVVARNNQLSPDLIIHTGDFLSQSAERLSDLLAVLAKGRAGVGSFAVLGNHDHYIGADAITAGLMASGISVLRNRSVPLPGQKDCYLTGLESFWAGAPNLTPIESSPPHARHILLAHEPDSFDLLTDARIALQVSGHTHGGQVRLPLVGAICLPSWGKKYEAGLYARGEQRLYVNRGIGTVKRHFRFNCRPEITLLALT</sequence>
<dbReference type="EMBL" id="CP053452">
    <property type="protein sequence ID" value="QJX00644.1"/>
    <property type="molecule type" value="Genomic_DNA"/>
</dbReference>
<dbReference type="InterPro" id="IPR051158">
    <property type="entry name" value="Metallophosphoesterase_sf"/>
</dbReference>
<dbReference type="SUPFAM" id="SSF56300">
    <property type="entry name" value="Metallo-dependent phosphatases"/>
    <property type="match status" value="1"/>
</dbReference>
<dbReference type="Pfam" id="PF00149">
    <property type="entry name" value="Metallophos"/>
    <property type="match status" value="1"/>
</dbReference>
<dbReference type="InterPro" id="IPR029052">
    <property type="entry name" value="Metallo-depent_PP-like"/>
</dbReference>
<organism evidence="4 5">
    <name type="scientific">Frigoriglobus tundricola</name>
    <dbReference type="NCBI Taxonomy" id="2774151"/>
    <lineage>
        <taxon>Bacteria</taxon>
        <taxon>Pseudomonadati</taxon>
        <taxon>Planctomycetota</taxon>
        <taxon>Planctomycetia</taxon>
        <taxon>Gemmatales</taxon>
        <taxon>Gemmataceae</taxon>
        <taxon>Frigoriglobus</taxon>
    </lineage>
</organism>
<dbReference type="GO" id="GO:0046872">
    <property type="term" value="F:metal ion binding"/>
    <property type="evidence" value="ECO:0007669"/>
    <property type="project" value="UniProtKB-KW"/>
</dbReference>
<dbReference type="GO" id="GO:0008758">
    <property type="term" value="F:UDP-2,3-diacylglucosamine hydrolase activity"/>
    <property type="evidence" value="ECO:0007669"/>
    <property type="project" value="TreeGrafter"/>
</dbReference>
<dbReference type="KEGG" id="ftj:FTUN_8276"/>
<keyword evidence="2" id="KW-0378">Hydrolase</keyword>